<feature type="transmembrane region" description="Helical" evidence="11">
    <location>
        <begin position="495"/>
        <end position="513"/>
    </location>
</feature>
<evidence type="ECO:0000313" key="12">
    <source>
        <dbReference type="EMBL" id="PTM60388.1"/>
    </source>
</evidence>
<feature type="transmembrane region" description="Helical" evidence="11">
    <location>
        <begin position="86"/>
        <end position="108"/>
    </location>
</feature>
<feature type="transmembrane region" description="Helical" evidence="11">
    <location>
        <begin position="21"/>
        <end position="39"/>
    </location>
</feature>
<reference evidence="12 13" key="1">
    <citation type="submission" date="2018-04" db="EMBL/GenBank/DDBJ databases">
        <title>Genomic Encyclopedia of Archaeal and Bacterial Type Strains, Phase II (KMG-II): from individual species to whole genera.</title>
        <authorList>
            <person name="Goeker M."/>
        </authorList>
    </citation>
    <scope>NUCLEOTIDE SEQUENCE [LARGE SCALE GENOMIC DNA]</scope>
    <source>
        <strain evidence="12 13">DSM 25521</strain>
    </source>
</reference>
<dbReference type="RefSeq" id="WP_108176152.1">
    <property type="nucleotide sequence ID" value="NZ_PZZL01000003.1"/>
</dbReference>
<dbReference type="OrthoDB" id="9764416at2"/>
<dbReference type="GO" id="GO:0005886">
    <property type="term" value="C:plasma membrane"/>
    <property type="evidence" value="ECO:0007669"/>
    <property type="project" value="TreeGrafter"/>
</dbReference>
<keyword evidence="3" id="KW-0813">Transport</keyword>
<evidence type="ECO:0000256" key="3">
    <source>
        <dbReference type="ARBA" id="ARBA00022448"/>
    </source>
</evidence>
<dbReference type="InterPro" id="IPR019899">
    <property type="entry name" value="Na/solute_symporter_VC_2705"/>
</dbReference>
<feature type="transmembrane region" description="Helical" evidence="11">
    <location>
        <begin position="45"/>
        <end position="65"/>
    </location>
</feature>
<evidence type="ECO:0000256" key="2">
    <source>
        <dbReference type="ARBA" id="ARBA00006434"/>
    </source>
</evidence>
<keyword evidence="9" id="KW-0739">Sodium transport</keyword>
<dbReference type="InterPro" id="IPR050277">
    <property type="entry name" value="Sodium:Solute_Symporter"/>
</dbReference>
<keyword evidence="9" id="KW-0915">Sodium</keyword>
<dbReference type="AlphaFoldDB" id="A0A2T4ZES3"/>
<organism evidence="12 13">
    <name type="scientific">Phreatobacter oligotrophus</name>
    <dbReference type="NCBI Taxonomy" id="1122261"/>
    <lineage>
        <taxon>Bacteria</taxon>
        <taxon>Pseudomonadati</taxon>
        <taxon>Pseudomonadota</taxon>
        <taxon>Alphaproteobacteria</taxon>
        <taxon>Hyphomicrobiales</taxon>
        <taxon>Phreatobacteraceae</taxon>
        <taxon>Phreatobacter</taxon>
    </lineage>
</organism>
<sequence length="683" mass="73193">MSVAQSDGRDFLSNLGRVYSLYTLSFLGCVVLLAILEQVGMPKPWIGYAFVALTIGVYAAIGILSRTAEVSEYYVAGRKVPALYNGMATAADWMSAASFIGMAGSLYLLGYNGLAFILGWTGGFVLVATLIAPFLRKFGAYTIPDFFSFRYGGKVARTLAIIVLMSCSFTYVVAQIVGTGLIGARLLNMDYVVAVYVGLVGILVCSMLGGMRAVTWTQVAQYIVLIIAYLIPVVILSAQKYGIPIPQLTYGDVLSQIAAKEAALRAAGDVVVPAVGYINPSFGNPALSGAALWVEYVNYFGLILCLMVGTASLPHVLMRFFTTPSVREARKSVGWSLLFIFILYFTAPAYAAFAKMEVYNNVVGQNLATLFSAENLSWIRSYGRVGLIQICGVDATTLEAVRTACARVMQHTGDVASFNPTIQLRHFGIQADAIVISTPEIAGLPYVIAGLVAAGGLAAALSTADGLLLAMANALSHDVYYKMIDQNASTEKRLVVARVLLIIVAIAAAYVASFRPADIVAMVAWAFSLAAAGFFPALILGVWWKKATTQGAIWGIVVGFGITLYYLVGTRYYAPAFYETWKGLSIATAAQYQAYEAAKAAYAASATAANWAALDRTAQVVANWWGVRGISSGLFGLPLGFLVIWAVSKFTKEPSQEMQNFIDEIRRPKGAVVMQEKGAAVGH</sequence>
<keyword evidence="7 11" id="KW-1133">Transmembrane helix</keyword>
<evidence type="ECO:0000256" key="1">
    <source>
        <dbReference type="ARBA" id="ARBA00004141"/>
    </source>
</evidence>
<keyword evidence="8 11" id="KW-0472">Membrane</keyword>
<evidence type="ECO:0000256" key="9">
    <source>
        <dbReference type="ARBA" id="ARBA00023201"/>
    </source>
</evidence>
<evidence type="ECO:0000256" key="8">
    <source>
        <dbReference type="ARBA" id="ARBA00023136"/>
    </source>
</evidence>
<feature type="transmembrane region" description="Helical" evidence="11">
    <location>
        <begin position="551"/>
        <end position="568"/>
    </location>
</feature>
<evidence type="ECO:0000256" key="5">
    <source>
        <dbReference type="ARBA" id="ARBA00022692"/>
    </source>
</evidence>
<feature type="transmembrane region" description="Helical" evidence="11">
    <location>
        <begin position="155"/>
        <end position="177"/>
    </location>
</feature>
<comment type="subcellular location">
    <subcellularLocation>
        <location evidence="1">Membrane</location>
        <topology evidence="1">Multi-pass membrane protein</topology>
    </subcellularLocation>
</comment>
<dbReference type="Gene3D" id="1.20.1730.10">
    <property type="entry name" value="Sodium/glucose cotransporter"/>
    <property type="match status" value="1"/>
</dbReference>
<evidence type="ECO:0000256" key="11">
    <source>
        <dbReference type="SAM" id="Phobius"/>
    </source>
</evidence>
<dbReference type="Pfam" id="PF00474">
    <property type="entry name" value="SSF"/>
    <property type="match status" value="2"/>
</dbReference>
<comment type="caution">
    <text evidence="12">The sequence shown here is derived from an EMBL/GenBank/DDBJ whole genome shotgun (WGS) entry which is preliminary data.</text>
</comment>
<evidence type="ECO:0000256" key="7">
    <source>
        <dbReference type="ARBA" id="ARBA00022989"/>
    </source>
</evidence>
<feature type="transmembrane region" description="Helical" evidence="11">
    <location>
        <begin position="114"/>
        <end position="135"/>
    </location>
</feature>
<dbReference type="GO" id="GO:0015293">
    <property type="term" value="F:symporter activity"/>
    <property type="evidence" value="ECO:0007669"/>
    <property type="project" value="UniProtKB-KW"/>
</dbReference>
<feature type="transmembrane region" description="Helical" evidence="11">
    <location>
        <begin position="222"/>
        <end position="243"/>
    </location>
</feature>
<keyword evidence="9" id="KW-0406">Ion transport</keyword>
<gene>
    <name evidence="12" type="ORF">C8P69_103318</name>
</gene>
<dbReference type="GO" id="GO:0006814">
    <property type="term" value="P:sodium ion transport"/>
    <property type="evidence" value="ECO:0007669"/>
    <property type="project" value="UniProtKB-KW"/>
</dbReference>
<keyword evidence="6" id="KW-0769">Symport</keyword>
<evidence type="ECO:0000313" key="13">
    <source>
        <dbReference type="Proteomes" id="UP000241808"/>
    </source>
</evidence>
<dbReference type="InterPro" id="IPR001734">
    <property type="entry name" value="Na/solute_symporter"/>
</dbReference>
<keyword evidence="5 11" id="KW-0812">Transmembrane</keyword>
<name>A0A2T4ZES3_9HYPH</name>
<feature type="transmembrane region" description="Helical" evidence="11">
    <location>
        <begin position="299"/>
        <end position="321"/>
    </location>
</feature>
<dbReference type="PANTHER" id="PTHR48086:SF5">
    <property type="entry name" value="NA(+):SOLUTE SYMPORTER (SSF FAMILY)"/>
    <property type="match status" value="1"/>
</dbReference>
<keyword evidence="4" id="KW-1003">Cell membrane</keyword>
<feature type="transmembrane region" description="Helical" evidence="11">
    <location>
        <begin position="189"/>
        <end position="210"/>
    </location>
</feature>
<dbReference type="InterPro" id="IPR038377">
    <property type="entry name" value="Na/Glc_symporter_sf"/>
</dbReference>
<dbReference type="PROSITE" id="PS50283">
    <property type="entry name" value="NA_SOLUT_SYMP_3"/>
    <property type="match status" value="1"/>
</dbReference>
<feature type="transmembrane region" description="Helical" evidence="11">
    <location>
        <begin position="519"/>
        <end position="544"/>
    </location>
</feature>
<proteinExistence type="inferred from homology"/>
<dbReference type="EMBL" id="PZZL01000003">
    <property type="protein sequence ID" value="PTM60388.1"/>
    <property type="molecule type" value="Genomic_DNA"/>
</dbReference>
<accession>A0A2T4ZES3</accession>
<dbReference type="PROSITE" id="PS00457">
    <property type="entry name" value="NA_SOLUT_SYMP_2"/>
    <property type="match status" value="1"/>
</dbReference>
<evidence type="ECO:0000256" key="10">
    <source>
        <dbReference type="RuleBase" id="RU362091"/>
    </source>
</evidence>
<feature type="transmembrane region" description="Helical" evidence="11">
    <location>
        <begin position="446"/>
        <end position="475"/>
    </location>
</feature>
<dbReference type="PANTHER" id="PTHR48086">
    <property type="entry name" value="SODIUM/PROLINE SYMPORTER-RELATED"/>
    <property type="match status" value="1"/>
</dbReference>
<dbReference type="NCBIfam" id="TIGR03648">
    <property type="entry name" value="Na_symport_lg"/>
    <property type="match status" value="1"/>
</dbReference>
<evidence type="ECO:0000256" key="6">
    <source>
        <dbReference type="ARBA" id="ARBA00022847"/>
    </source>
</evidence>
<feature type="transmembrane region" description="Helical" evidence="11">
    <location>
        <begin position="333"/>
        <end position="353"/>
    </location>
</feature>
<feature type="transmembrane region" description="Helical" evidence="11">
    <location>
        <begin position="630"/>
        <end position="648"/>
    </location>
</feature>
<dbReference type="InterPro" id="IPR018212">
    <property type="entry name" value="Na/solute_symporter_CS"/>
</dbReference>
<keyword evidence="13" id="KW-1185">Reference proteome</keyword>
<dbReference type="GO" id="GO:0046942">
    <property type="term" value="P:carboxylic acid transport"/>
    <property type="evidence" value="ECO:0007669"/>
    <property type="project" value="UniProtKB-ARBA"/>
</dbReference>
<protein>
    <submittedName>
        <fullName evidence="12">Cation/acetate symporter</fullName>
    </submittedName>
</protein>
<dbReference type="CDD" id="cd11480">
    <property type="entry name" value="SLC5sbd_u4"/>
    <property type="match status" value="1"/>
</dbReference>
<evidence type="ECO:0000256" key="4">
    <source>
        <dbReference type="ARBA" id="ARBA00022475"/>
    </source>
</evidence>
<dbReference type="Proteomes" id="UP000241808">
    <property type="component" value="Unassembled WGS sequence"/>
</dbReference>
<comment type="similarity">
    <text evidence="2 10">Belongs to the sodium:solute symporter (SSF) (TC 2.A.21) family.</text>
</comment>